<dbReference type="Proteomes" id="UP000235672">
    <property type="component" value="Unassembled WGS sequence"/>
</dbReference>
<dbReference type="EMBL" id="KZ613502">
    <property type="protein sequence ID" value="PMD17046.1"/>
    <property type="molecule type" value="Genomic_DNA"/>
</dbReference>
<dbReference type="InterPro" id="IPR045055">
    <property type="entry name" value="DNA2/NAM7-like"/>
</dbReference>
<dbReference type="STRING" id="1745343.A0A2J6PSY0"/>
<evidence type="ECO:0000313" key="5">
    <source>
        <dbReference type="Proteomes" id="UP000235672"/>
    </source>
</evidence>
<dbReference type="InterPro" id="IPR027417">
    <property type="entry name" value="P-loop_NTPase"/>
</dbReference>
<dbReference type="CDD" id="cd18808">
    <property type="entry name" value="SF1_C_Upf1"/>
    <property type="match status" value="1"/>
</dbReference>
<keyword evidence="1" id="KW-0347">Helicase</keyword>
<reference evidence="4 5" key="1">
    <citation type="submission" date="2016-05" db="EMBL/GenBank/DDBJ databases">
        <title>A degradative enzymes factory behind the ericoid mycorrhizal symbiosis.</title>
        <authorList>
            <consortium name="DOE Joint Genome Institute"/>
            <person name="Martino E."/>
            <person name="Morin E."/>
            <person name="Grelet G."/>
            <person name="Kuo A."/>
            <person name="Kohler A."/>
            <person name="Daghino S."/>
            <person name="Barry K."/>
            <person name="Choi C."/>
            <person name="Cichocki N."/>
            <person name="Clum A."/>
            <person name="Copeland A."/>
            <person name="Hainaut M."/>
            <person name="Haridas S."/>
            <person name="Labutti K."/>
            <person name="Lindquist E."/>
            <person name="Lipzen A."/>
            <person name="Khouja H.-R."/>
            <person name="Murat C."/>
            <person name="Ohm R."/>
            <person name="Olson A."/>
            <person name="Spatafora J."/>
            <person name="Veneault-Fourrey C."/>
            <person name="Henrissat B."/>
            <person name="Grigoriev I."/>
            <person name="Martin F."/>
            <person name="Perotto S."/>
        </authorList>
    </citation>
    <scope>NUCLEOTIDE SEQUENCE [LARGE SCALE GENOMIC DNA]</scope>
    <source>
        <strain evidence="4 5">UAMH 7357</strain>
    </source>
</reference>
<dbReference type="Pfam" id="PF13087">
    <property type="entry name" value="AAA_12"/>
    <property type="match status" value="1"/>
</dbReference>
<dbReference type="GO" id="GO:0035194">
    <property type="term" value="P:regulatory ncRNA-mediated post-transcriptional gene silencing"/>
    <property type="evidence" value="ECO:0007669"/>
    <property type="project" value="TreeGrafter"/>
</dbReference>
<evidence type="ECO:0000259" key="3">
    <source>
        <dbReference type="Pfam" id="PF13087"/>
    </source>
</evidence>
<gene>
    <name evidence="4" type="ORF">NA56DRAFT_532277</name>
</gene>
<dbReference type="InterPro" id="IPR041679">
    <property type="entry name" value="DNA2/NAM7-like_C"/>
</dbReference>
<feature type="domain" description="DNA2/NAM7 helicase-like C-terminal" evidence="3">
    <location>
        <begin position="557"/>
        <end position="740"/>
    </location>
</feature>
<dbReference type="Gene3D" id="3.40.50.300">
    <property type="entry name" value="P-loop containing nucleotide triphosphate hydrolases"/>
    <property type="match status" value="2"/>
</dbReference>
<dbReference type="PANTHER" id="PTHR10887:SF322">
    <property type="entry name" value="HELICASE MOV-10"/>
    <property type="match status" value="1"/>
</dbReference>
<accession>A0A2J6PSY0</accession>
<feature type="domain" description="DNA2/NAM7 helicase helicase" evidence="2">
    <location>
        <begin position="290"/>
        <end position="364"/>
    </location>
</feature>
<dbReference type="GO" id="GO:0005829">
    <property type="term" value="C:cytosol"/>
    <property type="evidence" value="ECO:0007669"/>
    <property type="project" value="TreeGrafter"/>
</dbReference>
<keyword evidence="5" id="KW-1185">Reference proteome</keyword>
<keyword evidence="1" id="KW-0547">Nucleotide-binding</keyword>
<dbReference type="Pfam" id="PF13086">
    <property type="entry name" value="AAA_11"/>
    <property type="match status" value="1"/>
</dbReference>
<feature type="non-terminal residue" evidence="4">
    <location>
        <position position="1"/>
    </location>
</feature>
<dbReference type="OrthoDB" id="6513042at2759"/>
<name>A0A2J6PSY0_9HELO</name>
<organism evidence="4 5">
    <name type="scientific">Hyaloscypha hepaticicola</name>
    <dbReference type="NCBI Taxonomy" id="2082293"/>
    <lineage>
        <taxon>Eukaryota</taxon>
        <taxon>Fungi</taxon>
        <taxon>Dikarya</taxon>
        <taxon>Ascomycota</taxon>
        <taxon>Pezizomycotina</taxon>
        <taxon>Leotiomycetes</taxon>
        <taxon>Helotiales</taxon>
        <taxon>Hyaloscyphaceae</taxon>
        <taxon>Hyaloscypha</taxon>
    </lineage>
</organism>
<proteinExistence type="predicted"/>
<evidence type="ECO:0000256" key="1">
    <source>
        <dbReference type="ARBA" id="ARBA00022806"/>
    </source>
</evidence>
<evidence type="ECO:0000313" key="4">
    <source>
        <dbReference type="EMBL" id="PMD17046.1"/>
    </source>
</evidence>
<evidence type="ECO:0000259" key="2">
    <source>
        <dbReference type="Pfam" id="PF13086"/>
    </source>
</evidence>
<dbReference type="InterPro" id="IPR047187">
    <property type="entry name" value="SF1_C_Upf1"/>
</dbReference>
<sequence length="746" mass="83422">PVSATKVNSAHERGSHEFNIYARPFVPEAFTIINKLEGPEIHTPGIKQINFAAYVGRCIGWDFLPPIPRPRPIGPTRDASLQLVDGIIHTRYEEYFQYHLEAEIQSQKLENESYSLFGHDLAIMSHVTTPTIQTTCSFLVPGLRENSPYVEEDDIIQLRQLLYDPQGGRWRGEPAPGWTAIIYNARVLAVQRKENRLVVRVDGLVPRNASYPMRYTLSHMVGLKFNIQFPISNGRYVPMKHVLPIIQEVLSQENRYSWLQSMLFPIEPDCEVQSTLNPGSFNRPFFDQELNWEQKKAIESICSQNYGALPFLISGPPGTGKTKTLVEVALQLVKSVHGVSHVLFCAPSDPAADMIVQRISSYFNSTELLRLNRSSRSFAEVPGSVLPFCCVSDNHFDIPRFNQLMACKLVVTTCRDASLLLHSRVTNTDLYAAEYGLRSSINPYATQPSQVELHWTALIMDEAAQAMEPEALIPLSVIAPPSGPVKLAFKPLCIMAGDEHQLGPRTSLPSSPLGTSLFARLFARPVYAKHPLARGKNGDAPKVLNKALLPISRPAFANLIRNYRSHPAILAVPSAQFYADTLEPEATDIRRLASWSQWRGTGWPVLFHSSDSDDDMEMDNGGWYNRGEAQIACTYAAHLVKSELVAQNEVCIMSPFKAQVKCLRATIKENRFGSLWDVDIGPTEAFQGLERGVVILCTTRSKQQFVESDKKAGWGIIGFPNRMNVALTRAKFGLIVIGKREVLHQD</sequence>
<feature type="non-terminal residue" evidence="4">
    <location>
        <position position="746"/>
    </location>
</feature>
<dbReference type="PANTHER" id="PTHR10887">
    <property type="entry name" value="DNA2/NAM7 HELICASE FAMILY"/>
    <property type="match status" value="1"/>
</dbReference>
<keyword evidence="1" id="KW-0067">ATP-binding</keyword>
<dbReference type="GO" id="GO:0004386">
    <property type="term" value="F:helicase activity"/>
    <property type="evidence" value="ECO:0007669"/>
    <property type="project" value="InterPro"/>
</dbReference>
<dbReference type="GO" id="GO:0016787">
    <property type="term" value="F:hydrolase activity"/>
    <property type="evidence" value="ECO:0007669"/>
    <property type="project" value="UniProtKB-KW"/>
</dbReference>
<dbReference type="AlphaFoldDB" id="A0A2J6PSY0"/>
<dbReference type="InterPro" id="IPR041677">
    <property type="entry name" value="DNA2/NAM7_AAA_11"/>
</dbReference>
<dbReference type="SUPFAM" id="SSF52540">
    <property type="entry name" value="P-loop containing nucleoside triphosphate hydrolases"/>
    <property type="match status" value="1"/>
</dbReference>
<protein>
    <submittedName>
        <fullName evidence="4">P-loop containing nucleoside triphosphate hydrolase protein</fullName>
    </submittedName>
</protein>
<keyword evidence="4" id="KW-0378">Hydrolase</keyword>